<dbReference type="InterPro" id="IPR016164">
    <property type="entry name" value="FAD-linked_Oxase-like_C"/>
</dbReference>
<dbReference type="Pfam" id="PF02913">
    <property type="entry name" value="FAD-oxidase_C"/>
    <property type="match status" value="1"/>
</dbReference>
<dbReference type="InterPro" id="IPR036318">
    <property type="entry name" value="FAD-bd_PCMH-like_sf"/>
</dbReference>
<dbReference type="OrthoDB" id="9811557at2"/>
<evidence type="ECO:0000313" key="7">
    <source>
        <dbReference type="Proteomes" id="UP000029273"/>
    </source>
</evidence>
<evidence type="ECO:0000259" key="5">
    <source>
        <dbReference type="PROSITE" id="PS51387"/>
    </source>
</evidence>
<dbReference type="InterPro" id="IPR016171">
    <property type="entry name" value="Vanillyl_alc_oxidase_C-sub2"/>
</dbReference>
<dbReference type="Gene3D" id="1.10.45.10">
    <property type="entry name" value="Vanillyl-alcohol Oxidase, Chain A, domain 4"/>
    <property type="match status" value="1"/>
</dbReference>
<accession>A0A1A6C4L7</accession>
<evidence type="ECO:0000256" key="4">
    <source>
        <dbReference type="ARBA" id="ARBA00023002"/>
    </source>
</evidence>
<dbReference type="EMBL" id="JQSG02000003">
    <property type="protein sequence ID" value="OBS09503.1"/>
    <property type="molecule type" value="Genomic_DNA"/>
</dbReference>
<name>A0A1A6C4L7_9GAMM</name>
<dbReference type="STRING" id="160660.BJI67_00525"/>
<evidence type="ECO:0000313" key="6">
    <source>
        <dbReference type="EMBL" id="OBS09503.1"/>
    </source>
</evidence>
<protein>
    <submittedName>
        <fullName evidence="6">Glycolate dehydrogenase, FAD-binding subunit GlcE</fullName>
    </submittedName>
</protein>
<dbReference type="InterPro" id="IPR004113">
    <property type="entry name" value="FAD-bd_oxidored_4_C"/>
</dbReference>
<sequence>MATGDMTTSLAEQVREAAAAHRGLRIAGSGSKAFLGLSTAESTLAVDGHRGIVHYEPVELVLTARAGTPLAEIEAALAEQGQMLPFEPPYFGPGATLGGTLACNLSGPRRPYAGAARDFVLGTRVINGRGEVLRFGGEVMKNVAGYDVSRLMAGSHGTLGVLLEASLKVLPRAQAETTLRLELSPQEAIRQLNTWAGLPLPLTAGVYDGESVYLRLSGTEVALRAAQRRIGGEPVDDGADFWRRLREQTHAFFRHPGRLWRLSVAASAAPIELPGHWLLDWAGAQRWYAGEADAASVRQAAVRAGGHATLWRGVAADGPRYQPLPPAVLALHRRIKSALDPAGILNPGHPLYPQN</sequence>
<keyword evidence="7" id="KW-1185">Reference proteome</keyword>
<feature type="domain" description="FAD-binding PCMH-type" evidence="5">
    <location>
        <begin position="1"/>
        <end position="172"/>
    </location>
</feature>
<dbReference type="PANTHER" id="PTHR11748:SF103">
    <property type="entry name" value="GLYCOLATE OXIDASE SUBUNIT GLCE"/>
    <property type="match status" value="1"/>
</dbReference>
<gene>
    <name evidence="6" type="ORF">Thpro_021831</name>
</gene>
<dbReference type="InterPro" id="IPR006094">
    <property type="entry name" value="Oxid_FAD_bind_N"/>
</dbReference>
<comment type="cofactor">
    <cofactor evidence="1">
        <name>FAD</name>
        <dbReference type="ChEBI" id="CHEBI:57692"/>
    </cofactor>
</comment>
<dbReference type="Gene3D" id="3.30.465.10">
    <property type="match status" value="1"/>
</dbReference>
<keyword evidence="2" id="KW-0285">Flavoprotein</keyword>
<dbReference type="GO" id="GO:0016491">
    <property type="term" value="F:oxidoreductase activity"/>
    <property type="evidence" value="ECO:0007669"/>
    <property type="project" value="UniProtKB-KW"/>
</dbReference>
<evidence type="ECO:0000256" key="2">
    <source>
        <dbReference type="ARBA" id="ARBA00022630"/>
    </source>
</evidence>
<dbReference type="Proteomes" id="UP000029273">
    <property type="component" value="Unassembled WGS sequence"/>
</dbReference>
<dbReference type="InterPro" id="IPR016169">
    <property type="entry name" value="FAD-bd_PCMH_sub2"/>
</dbReference>
<dbReference type="PANTHER" id="PTHR11748">
    <property type="entry name" value="D-LACTATE DEHYDROGENASE"/>
    <property type="match status" value="1"/>
</dbReference>
<evidence type="ECO:0000256" key="1">
    <source>
        <dbReference type="ARBA" id="ARBA00001974"/>
    </source>
</evidence>
<comment type="caution">
    <text evidence="6">The sequence shown here is derived from an EMBL/GenBank/DDBJ whole genome shotgun (WGS) entry which is preliminary data.</text>
</comment>
<dbReference type="Pfam" id="PF01565">
    <property type="entry name" value="FAD_binding_4"/>
    <property type="match status" value="1"/>
</dbReference>
<dbReference type="InterPro" id="IPR016166">
    <property type="entry name" value="FAD-bd_PCMH"/>
</dbReference>
<dbReference type="NCBIfam" id="NF008439">
    <property type="entry name" value="PRK11282.1"/>
    <property type="match status" value="1"/>
</dbReference>
<proteinExistence type="predicted"/>
<dbReference type="GO" id="GO:0071949">
    <property type="term" value="F:FAD binding"/>
    <property type="evidence" value="ECO:0007669"/>
    <property type="project" value="InterPro"/>
</dbReference>
<dbReference type="SUPFAM" id="SSF56176">
    <property type="entry name" value="FAD-binding/transporter-associated domain-like"/>
    <property type="match status" value="1"/>
</dbReference>
<dbReference type="AlphaFoldDB" id="A0A1A6C4L7"/>
<organism evidence="6 7">
    <name type="scientific">Acidihalobacter prosperus</name>
    <dbReference type="NCBI Taxonomy" id="160660"/>
    <lineage>
        <taxon>Bacteria</taxon>
        <taxon>Pseudomonadati</taxon>
        <taxon>Pseudomonadota</taxon>
        <taxon>Gammaproteobacteria</taxon>
        <taxon>Chromatiales</taxon>
        <taxon>Ectothiorhodospiraceae</taxon>
        <taxon>Acidihalobacter</taxon>
    </lineage>
</organism>
<dbReference type="PROSITE" id="PS51387">
    <property type="entry name" value="FAD_PCMH"/>
    <property type="match status" value="1"/>
</dbReference>
<dbReference type="SUPFAM" id="SSF55103">
    <property type="entry name" value="FAD-linked oxidases, C-terminal domain"/>
    <property type="match status" value="1"/>
</dbReference>
<reference evidence="6 7" key="1">
    <citation type="journal article" date="2014" name="Genome Announc.">
        <title>Draft Genome Sequence of the Iron-Oxidizing, Acidophilic, and Halotolerant 'Thiobacillus prosperus' Type Strain DSM 5130.</title>
        <authorList>
            <person name="Ossandon F.J."/>
            <person name="Cardenas J.P."/>
            <person name="Corbett M."/>
            <person name="Quatrini R."/>
            <person name="Holmes D.S."/>
            <person name="Watkin E."/>
        </authorList>
    </citation>
    <scope>NUCLEOTIDE SEQUENCE [LARGE SCALE GENOMIC DNA]</scope>
    <source>
        <strain evidence="6 7">DSM 5130</strain>
    </source>
</reference>
<keyword evidence="4" id="KW-0560">Oxidoreductase</keyword>
<keyword evidence="3" id="KW-0274">FAD</keyword>
<evidence type="ECO:0000256" key="3">
    <source>
        <dbReference type="ARBA" id="ARBA00022827"/>
    </source>
</evidence>